<evidence type="ECO:0000313" key="4">
    <source>
        <dbReference type="Proteomes" id="UP001161388"/>
    </source>
</evidence>
<keyword evidence="4" id="KW-1185">Reference proteome</keyword>
<comment type="caution">
    <text evidence="3">The sequence shown here is derived from an EMBL/GenBank/DDBJ whole genome shotgun (WGS) entry which is preliminary data.</text>
</comment>
<dbReference type="PANTHER" id="PTHR10948:SF23">
    <property type="entry name" value="TRANSPOSASE INSI FOR INSERTION SEQUENCE ELEMENT IS30A-RELATED"/>
    <property type="match status" value="1"/>
</dbReference>
<name>A0ABQ5VP86_9RHOB</name>
<sequence length="241" mass="28958">MGTVYTQLSLQERRRIEDWWLAKVPVAEMARVLKRHKSTIFREIKRNFWADDSLPKKYAGYFGIAAHRRTQRRRSTQRKLIRHPDLCKRVIEHIKQGWTPEQIGNRMIYDGAKPRVCQETIYRYIYSKEGMDQELWWYLPEHRKSRRPRRARKRLSPKFDRDVSILFRPDDVAHRRQFGHWEGDLLLFKQKLGQTNVTSLVERVSRFTVLLKNPNTAIMRKLVVVANALLRDGRKWSENCT</sequence>
<reference evidence="3" key="2">
    <citation type="submission" date="2023-01" db="EMBL/GenBank/DDBJ databases">
        <title>Draft genome sequence of Sulfitobacter pacificus strain NBRC 109915.</title>
        <authorList>
            <person name="Sun Q."/>
            <person name="Mori K."/>
        </authorList>
    </citation>
    <scope>NUCLEOTIDE SEQUENCE</scope>
    <source>
        <strain evidence="3">NBRC 109915</strain>
    </source>
</reference>
<dbReference type="InterPro" id="IPR053392">
    <property type="entry name" value="Transposase_IS30-like"/>
</dbReference>
<dbReference type="Proteomes" id="UP001161388">
    <property type="component" value="Unassembled WGS sequence"/>
</dbReference>
<gene>
    <name evidence="3" type="ORF">GCM10007927_37520</name>
</gene>
<reference evidence="3" key="1">
    <citation type="journal article" date="2014" name="Int. J. Syst. Evol. Microbiol.">
        <title>Complete genome of a new Firmicutes species belonging to the dominant human colonic microbiota ('Ruminococcus bicirculans') reveals two chromosomes and a selective capacity to utilize plant glucans.</title>
        <authorList>
            <consortium name="NISC Comparative Sequencing Program"/>
            <person name="Wegmann U."/>
            <person name="Louis P."/>
            <person name="Goesmann A."/>
            <person name="Henrissat B."/>
            <person name="Duncan S.H."/>
            <person name="Flint H.J."/>
        </authorList>
    </citation>
    <scope>NUCLEOTIDE SEQUENCE</scope>
    <source>
        <strain evidence="3">NBRC 109915</strain>
    </source>
</reference>
<evidence type="ECO:0000313" key="3">
    <source>
        <dbReference type="EMBL" id="GLQ28949.1"/>
    </source>
</evidence>
<dbReference type="PANTHER" id="PTHR10948">
    <property type="entry name" value="TRANSPOSASE"/>
    <property type="match status" value="1"/>
</dbReference>
<organism evidence="3 4">
    <name type="scientific">Sulfitobacter pacificus</name>
    <dbReference type="NCBI Taxonomy" id="1499314"/>
    <lineage>
        <taxon>Bacteria</taxon>
        <taxon>Pseudomonadati</taxon>
        <taxon>Pseudomonadota</taxon>
        <taxon>Alphaproteobacteria</taxon>
        <taxon>Rhodobacterales</taxon>
        <taxon>Roseobacteraceae</taxon>
        <taxon>Sulfitobacter</taxon>
    </lineage>
</organism>
<evidence type="ECO:0000256" key="1">
    <source>
        <dbReference type="ARBA" id="ARBA00023172"/>
    </source>
</evidence>
<dbReference type="Pfam" id="PF13936">
    <property type="entry name" value="HTH_38"/>
    <property type="match status" value="1"/>
</dbReference>
<proteinExistence type="predicted"/>
<feature type="domain" description="Transposase IS30-like HTH" evidence="2">
    <location>
        <begin position="5"/>
        <end position="47"/>
    </location>
</feature>
<keyword evidence="1" id="KW-0233">DNA recombination</keyword>
<dbReference type="RefSeq" id="WP_284376049.1">
    <property type="nucleotide sequence ID" value="NZ_JBHSWF010000004.1"/>
</dbReference>
<protein>
    <recommendedName>
        <fullName evidence="2">Transposase IS30-like HTH domain-containing protein</fullName>
    </recommendedName>
</protein>
<evidence type="ECO:0000259" key="2">
    <source>
        <dbReference type="Pfam" id="PF13936"/>
    </source>
</evidence>
<accession>A0ABQ5VP86</accession>
<dbReference type="EMBL" id="BSNL01000004">
    <property type="protein sequence ID" value="GLQ28949.1"/>
    <property type="molecule type" value="Genomic_DNA"/>
</dbReference>
<dbReference type="InterPro" id="IPR051917">
    <property type="entry name" value="Transposase-Integrase"/>
</dbReference>
<dbReference type="NCBIfam" id="NF033563">
    <property type="entry name" value="transpos_IS30"/>
    <property type="match status" value="1"/>
</dbReference>
<dbReference type="InterPro" id="IPR025246">
    <property type="entry name" value="IS30-like_HTH"/>
</dbReference>